<proteinExistence type="predicted"/>
<dbReference type="Pfam" id="PF18942">
    <property type="entry name" value="DUF5689"/>
    <property type="match status" value="1"/>
</dbReference>
<protein>
    <recommendedName>
        <fullName evidence="1">DUF5689 domain-containing protein</fullName>
    </recommendedName>
</protein>
<dbReference type="Proteomes" id="UP000192678">
    <property type="component" value="Unassembled WGS sequence"/>
</dbReference>
<sequence length="389" mass="42044">MVMVTFWSCSDKIDIPENVLSQPKSLTGLRKVTVKENMVFGETAIKGVVTSDAQSKNIHNTTVIVQEEGKDAAVLLQLESGADQYPLGAEVLIDLAGAIPSIIKGELVLTSLKNTQVKLTGKMVSIAPKVTNLPTLLINAGYWGPILVKLEKVEMSGGTSGILSGEFTLDDGIGTVFSSILPDAVFSSNQAPDFVEGYTGILRIQDEKFFINPRNLDDIQVGLKELLEDFEAASSSVYDVKTLQFKTGGWIVDGGITANSAADLKTGLQSIRLQGTIDNNTRKGIITMGFDVKAVKSLRISHGIYPAAAETGNINPTKLNVEISRDGGNTYSLLEQLEVDIKSTTLKTNIIPVNAGFSENVRFRVVNSSTPFANKNRPRINIDDIMFVF</sequence>
<organism evidence="2 3">
    <name type="scientific">Pedobacter nyackensis</name>
    <dbReference type="NCBI Taxonomy" id="475255"/>
    <lineage>
        <taxon>Bacteria</taxon>
        <taxon>Pseudomonadati</taxon>
        <taxon>Bacteroidota</taxon>
        <taxon>Sphingobacteriia</taxon>
        <taxon>Sphingobacteriales</taxon>
        <taxon>Sphingobacteriaceae</taxon>
        <taxon>Pedobacter</taxon>
    </lineage>
</organism>
<evidence type="ECO:0000259" key="1">
    <source>
        <dbReference type="Pfam" id="PF18942"/>
    </source>
</evidence>
<feature type="domain" description="DUF5689" evidence="1">
    <location>
        <begin position="34"/>
        <end position="219"/>
    </location>
</feature>
<keyword evidence="3" id="KW-1185">Reference proteome</keyword>
<dbReference type="Gene3D" id="2.60.120.260">
    <property type="entry name" value="Galactose-binding domain-like"/>
    <property type="match status" value="1"/>
</dbReference>
<evidence type="ECO:0000313" key="3">
    <source>
        <dbReference type="Proteomes" id="UP000192678"/>
    </source>
</evidence>
<gene>
    <name evidence="2" type="ORF">SAMN04488101_10453</name>
</gene>
<dbReference type="InterPro" id="IPR043744">
    <property type="entry name" value="DUF5689"/>
</dbReference>
<evidence type="ECO:0000313" key="2">
    <source>
        <dbReference type="EMBL" id="SMC86123.1"/>
    </source>
</evidence>
<accession>A0A1W2CLM6</accession>
<dbReference type="STRING" id="475255.SAMN04488101_10453"/>
<name>A0A1W2CLM6_9SPHI</name>
<reference evidence="2 3" key="1">
    <citation type="submission" date="2017-04" db="EMBL/GenBank/DDBJ databases">
        <authorList>
            <person name="Afonso C.L."/>
            <person name="Miller P.J."/>
            <person name="Scott M.A."/>
            <person name="Spackman E."/>
            <person name="Goraichik I."/>
            <person name="Dimitrov K.M."/>
            <person name="Suarez D.L."/>
            <person name="Swayne D.E."/>
        </authorList>
    </citation>
    <scope>NUCLEOTIDE SEQUENCE [LARGE SCALE GENOMIC DNA]</scope>
    <source>
        <strain evidence="2 3">DSM 19625</strain>
    </source>
</reference>
<dbReference type="EMBL" id="FWYB01000004">
    <property type="protein sequence ID" value="SMC86123.1"/>
    <property type="molecule type" value="Genomic_DNA"/>
</dbReference>
<dbReference type="AlphaFoldDB" id="A0A1W2CLM6"/>